<evidence type="ECO:0000256" key="1">
    <source>
        <dbReference type="ARBA" id="ARBA00001933"/>
    </source>
</evidence>
<accession>A0A399E964</accession>
<dbReference type="PIRSF" id="PIRSF000521">
    <property type="entry name" value="Transaminase_4ab_Lys_Orn"/>
    <property type="match status" value="1"/>
</dbReference>
<dbReference type="Pfam" id="PF00202">
    <property type="entry name" value="Aminotran_3"/>
    <property type="match status" value="1"/>
</dbReference>
<evidence type="ECO:0000256" key="3">
    <source>
        <dbReference type="ARBA" id="ARBA00022576"/>
    </source>
</evidence>
<dbReference type="InterPro" id="IPR004632">
    <property type="entry name" value="4NH2But_aminotransferase_bac"/>
</dbReference>
<name>A0A399E964_9DEIN</name>
<dbReference type="OrthoDB" id="9807885at2"/>
<dbReference type="EMBL" id="QWKX01000001">
    <property type="protein sequence ID" value="RIH80043.1"/>
    <property type="molecule type" value="Genomic_DNA"/>
</dbReference>
<dbReference type="InterPro" id="IPR005814">
    <property type="entry name" value="Aminotrans_3"/>
</dbReference>
<dbReference type="NCBIfam" id="TIGR00700">
    <property type="entry name" value="GABAtrnsam"/>
    <property type="match status" value="1"/>
</dbReference>
<comment type="caution">
    <text evidence="7">The sequence shown here is derived from an EMBL/GenBank/DDBJ whole genome shotgun (WGS) entry which is preliminary data.</text>
</comment>
<dbReference type="AlphaFoldDB" id="A0A399E964"/>
<dbReference type="Gene3D" id="3.90.1150.10">
    <property type="entry name" value="Aspartate Aminotransferase, domain 1"/>
    <property type="match status" value="1"/>
</dbReference>
<evidence type="ECO:0000256" key="2">
    <source>
        <dbReference type="ARBA" id="ARBA00008954"/>
    </source>
</evidence>
<dbReference type="Proteomes" id="UP000266089">
    <property type="component" value="Unassembled WGS sequence"/>
</dbReference>
<evidence type="ECO:0000313" key="8">
    <source>
        <dbReference type="Proteomes" id="UP000266089"/>
    </source>
</evidence>
<protein>
    <submittedName>
        <fullName evidence="7">4-aminobutyrate aminotransferase GabT</fullName>
        <ecNumber evidence="7">2.6.1.19</ecNumber>
    </submittedName>
</protein>
<dbReference type="InterPro" id="IPR015424">
    <property type="entry name" value="PyrdxlP-dep_Trfase"/>
</dbReference>
<evidence type="ECO:0000256" key="5">
    <source>
        <dbReference type="ARBA" id="ARBA00022898"/>
    </source>
</evidence>
<gene>
    <name evidence="7" type="primary">gabT_2</name>
    <name evidence="7" type="ORF">Mcate_00014</name>
</gene>
<dbReference type="PANTHER" id="PTHR11986:SF58">
    <property type="entry name" value="LEUCINE_METHIONINE RACEMASE"/>
    <property type="match status" value="1"/>
</dbReference>
<dbReference type="FunFam" id="3.40.640.10:FF:000013">
    <property type="entry name" value="4-aminobutyrate aminotransferase"/>
    <property type="match status" value="1"/>
</dbReference>
<reference evidence="7 8" key="1">
    <citation type="submission" date="2018-08" db="EMBL/GenBank/DDBJ databases">
        <title>Meiothermus cateniformans JCM 15151 genome sequencing project.</title>
        <authorList>
            <person name="Da Costa M.S."/>
            <person name="Albuquerque L."/>
            <person name="Raposo P."/>
            <person name="Froufe H.J.C."/>
            <person name="Barroso C.S."/>
            <person name="Egas C."/>
        </authorList>
    </citation>
    <scope>NUCLEOTIDE SEQUENCE [LARGE SCALE GENOMIC DNA]</scope>
    <source>
        <strain evidence="7 8">JCM 15151</strain>
    </source>
</reference>
<dbReference type="SUPFAM" id="SSF53383">
    <property type="entry name" value="PLP-dependent transferases"/>
    <property type="match status" value="1"/>
</dbReference>
<dbReference type="EC" id="2.6.1.19" evidence="7"/>
<dbReference type="GO" id="GO:0030170">
    <property type="term" value="F:pyridoxal phosphate binding"/>
    <property type="evidence" value="ECO:0007669"/>
    <property type="project" value="InterPro"/>
</dbReference>
<comment type="similarity">
    <text evidence="2 6">Belongs to the class-III pyridoxal-phosphate-dependent aminotransferase family.</text>
</comment>
<dbReference type="InterPro" id="IPR015421">
    <property type="entry name" value="PyrdxlP-dep_Trfase_major"/>
</dbReference>
<dbReference type="GO" id="GO:0042802">
    <property type="term" value="F:identical protein binding"/>
    <property type="evidence" value="ECO:0007669"/>
    <property type="project" value="TreeGrafter"/>
</dbReference>
<dbReference type="PROSITE" id="PS00600">
    <property type="entry name" value="AA_TRANSFER_CLASS_3"/>
    <property type="match status" value="1"/>
</dbReference>
<sequence length="434" mass="47295">MTQTPSKNQALIERRHKIVPRGVSQVHPIVVARAEGGKIWDVDGNEYLDWFGGIGVLNVGHNHPRVVEAVERQLRRYMHTCFPGAAYEPYIELAERLTATAPISGDKKAFFLNTGVEATENAIKIARSFTNRPGVIAFRGSFHGRTLMGMTLTGKSNPYRQNFGPFAPEVYHAPYPSEYHGVDTRKALDGLHEVFDTQIQPERVAAIIIEPQLGEGGFIPAPKPFLKALRSLTQKHGIVFIDDEVQTGIGRTGKFWAIEHAEVEPDLICFAKSIGGGLPIGGVLGRAEIMDAPAVGGLGSTFGGNPLACAAALAVLEIFEQENLLEKAQKLGELLHEGFRKIQARFPQAVGDVRGLGPMIAMELVKDPSSKSPNPQLTNRLLEVAREKGLLLFKAGMHSNVIRCLVPLVVSEAEARKGLEILEASLEQALSEAR</sequence>
<dbReference type="Gene3D" id="3.40.640.10">
    <property type="entry name" value="Type I PLP-dependent aspartate aminotransferase-like (Major domain)"/>
    <property type="match status" value="1"/>
</dbReference>
<keyword evidence="4 7" id="KW-0808">Transferase</keyword>
<keyword evidence="5 6" id="KW-0663">Pyridoxal phosphate</keyword>
<keyword evidence="3 7" id="KW-0032">Aminotransferase</keyword>
<proteinExistence type="inferred from homology"/>
<dbReference type="GO" id="GO:0034386">
    <property type="term" value="F:4-aminobutyrate:2-oxoglutarate transaminase activity"/>
    <property type="evidence" value="ECO:0007669"/>
    <property type="project" value="UniProtKB-EC"/>
</dbReference>
<dbReference type="PANTHER" id="PTHR11986">
    <property type="entry name" value="AMINOTRANSFERASE CLASS III"/>
    <property type="match status" value="1"/>
</dbReference>
<dbReference type="CDD" id="cd00610">
    <property type="entry name" value="OAT_like"/>
    <property type="match status" value="1"/>
</dbReference>
<dbReference type="InterPro" id="IPR049704">
    <property type="entry name" value="Aminotrans_3_PPA_site"/>
</dbReference>
<evidence type="ECO:0000313" key="7">
    <source>
        <dbReference type="EMBL" id="RIH80043.1"/>
    </source>
</evidence>
<evidence type="ECO:0000256" key="6">
    <source>
        <dbReference type="RuleBase" id="RU003560"/>
    </source>
</evidence>
<dbReference type="RefSeq" id="WP_027886605.1">
    <property type="nucleotide sequence ID" value="NZ_JBHSXZ010000016.1"/>
</dbReference>
<evidence type="ECO:0000256" key="4">
    <source>
        <dbReference type="ARBA" id="ARBA00022679"/>
    </source>
</evidence>
<dbReference type="InterPro" id="IPR015422">
    <property type="entry name" value="PyrdxlP-dep_Trfase_small"/>
</dbReference>
<dbReference type="GO" id="GO:0009448">
    <property type="term" value="P:gamma-aminobutyric acid metabolic process"/>
    <property type="evidence" value="ECO:0007669"/>
    <property type="project" value="InterPro"/>
</dbReference>
<organism evidence="7 8">
    <name type="scientific">Meiothermus taiwanensis</name>
    <dbReference type="NCBI Taxonomy" id="172827"/>
    <lineage>
        <taxon>Bacteria</taxon>
        <taxon>Thermotogati</taxon>
        <taxon>Deinococcota</taxon>
        <taxon>Deinococci</taxon>
        <taxon>Thermales</taxon>
        <taxon>Thermaceae</taxon>
        <taxon>Meiothermus</taxon>
    </lineage>
</organism>
<dbReference type="InterPro" id="IPR050103">
    <property type="entry name" value="Class-III_PLP-dep_AT"/>
</dbReference>
<comment type="cofactor">
    <cofactor evidence="1">
        <name>pyridoxal 5'-phosphate</name>
        <dbReference type="ChEBI" id="CHEBI:597326"/>
    </cofactor>
</comment>